<reference evidence="2 3" key="1">
    <citation type="submission" date="2015-07" db="EMBL/GenBank/DDBJ databases">
        <title>The genome of Melipona quadrifasciata.</title>
        <authorList>
            <person name="Pan H."/>
            <person name="Kapheim K."/>
        </authorList>
    </citation>
    <scope>NUCLEOTIDE SEQUENCE [LARGE SCALE GENOMIC DNA]</scope>
    <source>
        <strain evidence="2">0111107301</strain>
        <tissue evidence="2">Whole body</tissue>
    </source>
</reference>
<proteinExistence type="predicted"/>
<dbReference type="EMBL" id="KQ435735">
    <property type="protein sequence ID" value="KOX77123.1"/>
    <property type="molecule type" value="Genomic_DNA"/>
</dbReference>
<gene>
    <name evidence="2" type="ORF">WN51_10213</name>
</gene>
<evidence type="ECO:0000313" key="2">
    <source>
        <dbReference type="EMBL" id="KOX77123.1"/>
    </source>
</evidence>
<protein>
    <submittedName>
        <fullName evidence="2">Uncharacterized protein</fullName>
    </submittedName>
</protein>
<sequence length="455" mass="51535">MNVDLVLVVSVDCNGLLSISGECTCSLAVGLSVTRALGKVKRDIKIYAFTNKGITPLEIMGPSEPVSSTATDVAVASLKRSQSSNEKQLVEKNVEQDHDEATNRKLTGPPNKREEPEVRSTCTNASSLILFLTFDIFLRSLSKPETDYLLKKSIYLAPVYLQFPGGTDQRVSSRPEEEGTLKARISTLTVKDEYEQIPTCFKSVQKLQFRATKLYIYEALSSNLNSYQNRLAGNYVYEGVKGCCVEGPMEGISVELILLKNSISEFRLLELSQELQDPIVRHRPSVYLRNQSSVISSHSLESDKPSFLNSVEAIRLSARLEFMEFVSFHWYKCTNCVNVPTVVEESLLNNERKLRSEIALTAIYLVQHHRRIQKKNLYDLTHFTSHTYVHPYTHNQREMADGVCGIALSQFIVKLYVRGVDVLKRYLQEGLRKLAPGLWEHHRTVDVVRFCGWKT</sequence>
<feature type="region of interest" description="Disordered" evidence="1">
    <location>
        <begin position="77"/>
        <end position="120"/>
    </location>
</feature>
<organism evidence="2 3">
    <name type="scientific">Melipona quadrifasciata</name>
    <dbReference type="NCBI Taxonomy" id="166423"/>
    <lineage>
        <taxon>Eukaryota</taxon>
        <taxon>Metazoa</taxon>
        <taxon>Ecdysozoa</taxon>
        <taxon>Arthropoda</taxon>
        <taxon>Hexapoda</taxon>
        <taxon>Insecta</taxon>
        <taxon>Pterygota</taxon>
        <taxon>Neoptera</taxon>
        <taxon>Endopterygota</taxon>
        <taxon>Hymenoptera</taxon>
        <taxon>Apocrita</taxon>
        <taxon>Aculeata</taxon>
        <taxon>Apoidea</taxon>
        <taxon>Anthophila</taxon>
        <taxon>Apidae</taxon>
        <taxon>Melipona</taxon>
    </lineage>
</organism>
<dbReference type="AlphaFoldDB" id="A0A0M9A6U4"/>
<name>A0A0M9A6U4_9HYME</name>
<evidence type="ECO:0000256" key="1">
    <source>
        <dbReference type="SAM" id="MobiDB-lite"/>
    </source>
</evidence>
<keyword evidence="3" id="KW-1185">Reference proteome</keyword>
<feature type="compositionally biased region" description="Basic and acidic residues" evidence="1">
    <location>
        <begin position="88"/>
        <end position="103"/>
    </location>
</feature>
<accession>A0A0M9A6U4</accession>
<dbReference type="Proteomes" id="UP000053105">
    <property type="component" value="Unassembled WGS sequence"/>
</dbReference>
<evidence type="ECO:0000313" key="3">
    <source>
        <dbReference type="Proteomes" id="UP000053105"/>
    </source>
</evidence>